<feature type="region of interest" description="Disordered" evidence="1">
    <location>
        <begin position="348"/>
        <end position="367"/>
    </location>
</feature>
<comment type="caution">
    <text evidence="2">The sequence shown here is derived from an EMBL/GenBank/DDBJ whole genome shotgun (WGS) entry which is preliminary data.</text>
</comment>
<evidence type="ECO:0000313" key="2">
    <source>
        <dbReference type="EMBL" id="KAK8894376.1"/>
    </source>
</evidence>
<evidence type="ECO:0000256" key="1">
    <source>
        <dbReference type="SAM" id="MobiDB-lite"/>
    </source>
</evidence>
<protein>
    <recommendedName>
        <fullName evidence="4">Translin-associated factor X-interacting protein 1 N-terminal domain-containing protein</fullName>
    </recommendedName>
</protein>
<dbReference type="PANTHER" id="PTHR39867:SF1">
    <property type="entry name" value="HELICASE ATP-BINDING DOMAIN-CONTAINING PROTEIN"/>
    <property type="match status" value="1"/>
</dbReference>
<feature type="region of interest" description="Disordered" evidence="1">
    <location>
        <begin position="372"/>
        <end position="414"/>
    </location>
</feature>
<name>A0ABR2KUB5_9EUKA</name>
<accession>A0ABR2KUB5</accession>
<sequence length="903" mass="104041">MINPLDLIATIPLKGRDGHAEQVKKRPKTPVQIETPSLPFDTQPIKIRRTVLPPRPSTAIAGQPSVERFSKKDGCYSKKLSDSTWASNEIVTRDKSPTRDDVRILDYKFEKNIEMVSGYKGVELAQRLQAVNDMLLDELVSQFRVLNLGQGKLLEKSRNVYAQIFQILDDDSQKSAKRIIELKEIAVKAEEDRNKAQEEANNRIAKAEAECQSKINEAQEKLEAKMNEFDENMKEFLEQKTQLENHVKALHHVFLDFQSDAVYLTLEELKNQLNTANSRAEKKEELNLQLQEAINKWKAQYQEISDSKKQAEEACTELRQQLQAAQDKNEQLQRQIVFLKADLEACQESDSDSESDSQPNEKEKTLSELKNYSSPMVNQQPDAIQNSTPNKSEKFTTPVRQSKPRRNKSSHSFRFGNTTPFISVHQKLCKVSSILSQFIENSTGDSMLSSDKKSDEDEMQLLQGDFTKTERIIEEKVDKVMMVAECLNQIEGQDNGYAGNARIKEPRFLQFFSRGISTPFPAHLIEEKNVFCTIRKIMQAKYLQDKWNQRSNRPLMRLPEFIVSFFYKDDKRIGTSLHLCKKLWESIQNSESIEIRLFYDFLVEKLTLDELTFFLEMRHGLVGLPLVQSSDPPNILVPYKKCTELMDRVLGAFSPISSLIADDAQKFVDKGKIDYAVFLDLFIKFYSSEREKRREAVKLMLQSKRYSTDGETPIVLEIFISIIQSLGFQGSFEQVMEFYRESRVISGKGGDVSLDGFMRAMDEMNIHFYSIDVPFDNDMSFETSEASRQMIRSHWTKFSQWFEGLRRSTTTLDSWVRSQLIIQVRHADQTFQMNYPPSTLYGEMRNLLDLLQFALGLIARGSNVPMKLDLSEKQLILLEDLNDLLLKFIVNAGTIELQSSHRK</sequence>
<reference evidence="2 3" key="1">
    <citation type="submission" date="2024-04" db="EMBL/GenBank/DDBJ databases">
        <title>Tritrichomonas musculus Genome.</title>
        <authorList>
            <person name="Alves-Ferreira E."/>
            <person name="Grigg M."/>
            <person name="Lorenzi H."/>
            <person name="Galac M."/>
        </authorList>
    </citation>
    <scope>NUCLEOTIDE SEQUENCE [LARGE SCALE GENOMIC DNA]</scope>
    <source>
        <strain evidence="2 3">EAF2021</strain>
    </source>
</reference>
<organism evidence="2 3">
    <name type="scientific">Tritrichomonas musculus</name>
    <dbReference type="NCBI Taxonomy" id="1915356"/>
    <lineage>
        <taxon>Eukaryota</taxon>
        <taxon>Metamonada</taxon>
        <taxon>Parabasalia</taxon>
        <taxon>Tritrichomonadida</taxon>
        <taxon>Tritrichomonadidae</taxon>
        <taxon>Tritrichomonas</taxon>
    </lineage>
</organism>
<feature type="compositionally biased region" description="Polar residues" evidence="1">
    <location>
        <begin position="372"/>
        <end position="390"/>
    </location>
</feature>
<proteinExistence type="predicted"/>
<dbReference type="Proteomes" id="UP001470230">
    <property type="component" value="Unassembled WGS sequence"/>
</dbReference>
<feature type="compositionally biased region" description="Basic residues" evidence="1">
    <location>
        <begin position="402"/>
        <end position="411"/>
    </location>
</feature>
<evidence type="ECO:0008006" key="4">
    <source>
        <dbReference type="Google" id="ProtNLM"/>
    </source>
</evidence>
<evidence type="ECO:0000313" key="3">
    <source>
        <dbReference type="Proteomes" id="UP001470230"/>
    </source>
</evidence>
<keyword evidence="3" id="KW-1185">Reference proteome</keyword>
<gene>
    <name evidence="2" type="ORF">M9Y10_022811</name>
</gene>
<dbReference type="EMBL" id="JAPFFF010000003">
    <property type="protein sequence ID" value="KAK8894376.1"/>
    <property type="molecule type" value="Genomic_DNA"/>
</dbReference>
<dbReference type="PANTHER" id="PTHR39867">
    <property type="entry name" value="HELICASE ATP-BINDING DOMAIN-CONTAINING PROTEIN"/>
    <property type="match status" value="1"/>
</dbReference>